<feature type="binding site" evidence="5">
    <location>
        <begin position="235"/>
        <end position="239"/>
    </location>
    <ligand>
        <name>ATP</name>
        <dbReference type="ChEBI" id="CHEBI:30616"/>
    </ligand>
</feature>
<dbReference type="FunFam" id="3.30.420.40:FF:000052">
    <property type="entry name" value="Ectonucleoside triphosphate diphosphohydrolase 5"/>
    <property type="match status" value="1"/>
</dbReference>
<accession>A0A834IKL2</accession>
<feature type="active site" description="Proton acceptor" evidence="4">
    <location>
        <position position="205"/>
    </location>
</feature>
<dbReference type="EMBL" id="JAACXV010000161">
    <property type="protein sequence ID" value="KAF7282662.1"/>
    <property type="molecule type" value="Genomic_DNA"/>
</dbReference>
<dbReference type="GO" id="GO:0005524">
    <property type="term" value="F:ATP binding"/>
    <property type="evidence" value="ECO:0007669"/>
    <property type="project" value="UniProtKB-KW"/>
</dbReference>
<evidence type="ECO:0000256" key="5">
    <source>
        <dbReference type="PIRSR" id="PIRSR600407-2"/>
    </source>
</evidence>
<organism evidence="8 9">
    <name type="scientific">Rhynchophorus ferrugineus</name>
    <name type="common">Red palm weevil</name>
    <name type="synonym">Curculio ferrugineus</name>
    <dbReference type="NCBI Taxonomy" id="354439"/>
    <lineage>
        <taxon>Eukaryota</taxon>
        <taxon>Metazoa</taxon>
        <taxon>Ecdysozoa</taxon>
        <taxon>Arthropoda</taxon>
        <taxon>Hexapoda</taxon>
        <taxon>Insecta</taxon>
        <taxon>Pterygota</taxon>
        <taxon>Neoptera</taxon>
        <taxon>Endopterygota</taxon>
        <taxon>Coleoptera</taxon>
        <taxon>Polyphaga</taxon>
        <taxon>Cucujiformia</taxon>
        <taxon>Curculionidae</taxon>
        <taxon>Dryophthorinae</taxon>
        <taxon>Rhynchophorus</taxon>
    </lineage>
</organism>
<dbReference type="Proteomes" id="UP000625711">
    <property type="component" value="Unassembled WGS sequence"/>
</dbReference>
<keyword evidence="2" id="KW-0378">Hydrolase</keyword>
<evidence type="ECO:0000313" key="8">
    <source>
        <dbReference type="EMBL" id="KAF7282662.1"/>
    </source>
</evidence>
<dbReference type="OrthoDB" id="6372431at2759"/>
<evidence type="ECO:0000256" key="4">
    <source>
        <dbReference type="PIRSR" id="PIRSR600407-1"/>
    </source>
</evidence>
<feature type="transmembrane region" description="Helical" evidence="7">
    <location>
        <begin position="32"/>
        <end position="54"/>
    </location>
</feature>
<evidence type="ECO:0000313" key="9">
    <source>
        <dbReference type="Proteomes" id="UP000625711"/>
    </source>
</evidence>
<dbReference type="CDD" id="cd24046">
    <property type="entry name" value="ASKHA_NBD_NTPDase5-like"/>
    <property type="match status" value="1"/>
</dbReference>
<dbReference type="Pfam" id="PF01150">
    <property type="entry name" value="GDA1_CD39"/>
    <property type="match status" value="1"/>
</dbReference>
<keyword evidence="5" id="KW-0067">ATP-binding</keyword>
<keyword evidence="9" id="KW-1185">Reference proteome</keyword>
<dbReference type="AlphaFoldDB" id="A0A834IKL2"/>
<keyword evidence="5" id="KW-0547">Nucleotide-binding</keyword>
<evidence type="ECO:0000256" key="3">
    <source>
        <dbReference type="ARBA" id="ARBA00038863"/>
    </source>
</evidence>
<evidence type="ECO:0000256" key="6">
    <source>
        <dbReference type="SAM" id="MobiDB-lite"/>
    </source>
</evidence>
<evidence type="ECO:0000256" key="2">
    <source>
        <dbReference type="ARBA" id="ARBA00022801"/>
    </source>
</evidence>
<proteinExistence type="inferred from homology"/>
<sequence length="474" mass="53031">MSNTELRRRKVKEHNEKVSGKKRKSKGVQVKSIQTSLICLIISGTLLTAFLVLYTDQIPWFVGNRIIDNLAKQFLGYHKPVHAVVIDAGSTGSRVLAYTFHKSYLGGYLVLDKELFEYNKPGLSSFAKEPQKGADKIEVLLEKAKKEIPQEYWAKTPLILKATAGLRLLPAEQAESLLNAIRDLFKKTPFLTDDDSIEIMDGTDEGIFSWFTVNFLLNKLNSSPSQTVAALDLGGGSTQVTFSAMTPSSLRQKENIHEAVSPNGPIPVFTHSYLGLGLMAARKAVISFQNADNFNVTCECVNPIVRNKKFHYHGNDYYVSGLEKDYPTMLVEGGDYYNGEMKPIVDFSKCSEIIADYVHNISNTNKPPDELPLKTIFAFSYYYDKASQAGLIDFAKGGQVKVDDFKSAALRTCREPNVDQPFICMDMTYIWLLLEQGFGLSLDTTIYLYKKIKGHEISWALGAAYNVLERSKSV</sequence>
<dbReference type="PANTHER" id="PTHR11782">
    <property type="entry name" value="ADENOSINE/GUANOSINE DIPHOSPHATASE"/>
    <property type="match status" value="1"/>
</dbReference>
<comment type="similarity">
    <text evidence="1">Belongs to the GDA1/CD39 NTPase family.</text>
</comment>
<dbReference type="GO" id="GO:0017110">
    <property type="term" value="F:nucleoside diphosphate phosphatase activity"/>
    <property type="evidence" value="ECO:0007669"/>
    <property type="project" value="UniProtKB-EC"/>
</dbReference>
<dbReference type="PANTHER" id="PTHR11782:SF127">
    <property type="entry name" value="NTPASE, ISOFORM F"/>
    <property type="match status" value="1"/>
</dbReference>
<dbReference type="Gene3D" id="3.30.420.150">
    <property type="entry name" value="Exopolyphosphatase. Domain 2"/>
    <property type="match status" value="1"/>
</dbReference>
<name>A0A834IKL2_RHYFE</name>
<reference evidence="8" key="1">
    <citation type="submission" date="2020-08" db="EMBL/GenBank/DDBJ databases">
        <title>Genome sequencing and assembly of the red palm weevil Rhynchophorus ferrugineus.</title>
        <authorList>
            <person name="Dias G.B."/>
            <person name="Bergman C.M."/>
            <person name="Manee M."/>
        </authorList>
    </citation>
    <scope>NUCLEOTIDE SEQUENCE</scope>
    <source>
        <strain evidence="8">AA-2017</strain>
        <tissue evidence="8">Whole larva</tissue>
    </source>
</reference>
<dbReference type="Gene3D" id="3.30.420.40">
    <property type="match status" value="1"/>
</dbReference>
<evidence type="ECO:0000256" key="7">
    <source>
        <dbReference type="SAM" id="Phobius"/>
    </source>
</evidence>
<keyword evidence="7" id="KW-0472">Membrane</keyword>
<keyword evidence="7" id="KW-0812">Transmembrane</keyword>
<gene>
    <name evidence="8" type="ORF">GWI33_002201</name>
</gene>
<evidence type="ECO:0000256" key="1">
    <source>
        <dbReference type="ARBA" id="ARBA00009283"/>
    </source>
</evidence>
<dbReference type="InterPro" id="IPR000407">
    <property type="entry name" value="GDA1_CD39_NTPase"/>
</dbReference>
<protein>
    <recommendedName>
        <fullName evidence="3">nucleoside diphosphate phosphatase</fullName>
        <ecNumber evidence="3">3.6.1.6</ecNumber>
    </recommendedName>
</protein>
<feature type="region of interest" description="Disordered" evidence="6">
    <location>
        <begin position="1"/>
        <end position="23"/>
    </location>
</feature>
<comment type="caution">
    <text evidence="8">The sequence shown here is derived from an EMBL/GenBank/DDBJ whole genome shotgun (WGS) entry which is preliminary data.</text>
</comment>
<keyword evidence="7" id="KW-1133">Transmembrane helix</keyword>
<dbReference type="EC" id="3.6.1.6" evidence="3"/>